<reference evidence="2 3" key="1">
    <citation type="journal article" date="2020" name="Biotechnol. Biofuels">
        <title>New insights from the biogas microbiome by comprehensive genome-resolved metagenomics of nearly 1600 species originating from multiple anaerobic digesters.</title>
        <authorList>
            <person name="Campanaro S."/>
            <person name="Treu L."/>
            <person name="Rodriguez-R L.M."/>
            <person name="Kovalovszki A."/>
            <person name="Ziels R.M."/>
            <person name="Maus I."/>
            <person name="Zhu X."/>
            <person name="Kougias P.G."/>
            <person name="Basile A."/>
            <person name="Luo G."/>
            <person name="Schluter A."/>
            <person name="Konstantinidis K.T."/>
            <person name="Angelidaki I."/>
        </authorList>
    </citation>
    <scope>NUCLEOTIDE SEQUENCE [LARGE SCALE GENOMIC DNA]</scope>
    <source>
        <strain evidence="2">AS27yjCOA_202</strain>
    </source>
</reference>
<dbReference type="InterPro" id="IPR011990">
    <property type="entry name" value="TPR-like_helical_dom_sf"/>
</dbReference>
<dbReference type="EMBL" id="JAAZNV010000014">
    <property type="protein sequence ID" value="NMB91981.1"/>
    <property type="molecule type" value="Genomic_DNA"/>
</dbReference>
<comment type="caution">
    <text evidence="2">The sequence shown here is derived from an EMBL/GenBank/DDBJ whole genome shotgun (WGS) entry which is preliminary data.</text>
</comment>
<feature type="repeat" description="TPR" evidence="1">
    <location>
        <begin position="48"/>
        <end position="81"/>
    </location>
</feature>
<evidence type="ECO:0000313" key="2">
    <source>
        <dbReference type="EMBL" id="NMB91981.1"/>
    </source>
</evidence>
<name>A0A7X9E7M5_UNCKA</name>
<evidence type="ECO:0000256" key="1">
    <source>
        <dbReference type="PROSITE-ProRule" id="PRU00339"/>
    </source>
</evidence>
<dbReference type="SMART" id="SM00028">
    <property type="entry name" value="TPR"/>
    <property type="match status" value="2"/>
</dbReference>
<dbReference type="PROSITE" id="PS50005">
    <property type="entry name" value="TPR"/>
    <property type="match status" value="1"/>
</dbReference>
<keyword evidence="1" id="KW-0802">TPR repeat</keyword>
<dbReference type="InterPro" id="IPR019734">
    <property type="entry name" value="TPR_rpt"/>
</dbReference>
<dbReference type="SUPFAM" id="SSF48452">
    <property type="entry name" value="TPR-like"/>
    <property type="match status" value="1"/>
</dbReference>
<accession>A0A7X9E7M5</accession>
<evidence type="ECO:0000313" key="3">
    <source>
        <dbReference type="Proteomes" id="UP000590542"/>
    </source>
</evidence>
<gene>
    <name evidence="2" type="ORF">GYA37_04035</name>
</gene>
<sequence length="220" mass="25325">MEKAVKIPTYEELLKLGIEEREKGSVKQSIKCFEKTLLFAERDNKKIVEVLSHLGLSYYHNGNQEKAKKTWQKAYKIAVKAKDYNGQAVALRNLSRKQLYLNGSGLVQALSCAEEAVSIAENLGRKDLPWFLHGLFSATEVLGEKDKLKFILRREIKALIKVWNKTPKLERNVWLDGLLMDYVSIHDKIGKPLLYLARYLARLQGLKRREEQINNLLSLV</sequence>
<dbReference type="Gene3D" id="1.25.40.10">
    <property type="entry name" value="Tetratricopeptide repeat domain"/>
    <property type="match status" value="1"/>
</dbReference>
<protein>
    <submittedName>
        <fullName evidence="2">Tetratricopeptide repeat protein</fullName>
    </submittedName>
</protein>
<dbReference type="AlphaFoldDB" id="A0A7X9E7M5"/>
<proteinExistence type="predicted"/>
<dbReference type="Proteomes" id="UP000590542">
    <property type="component" value="Unassembled WGS sequence"/>
</dbReference>
<organism evidence="2 3">
    <name type="scientific">candidate division WWE3 bacterium</name>
    <dbReference type="NCBI Taxonomy" id="2053526"/>
    <lineage>
        <taxon>Bacteria</taxon>
        <taxon>Katanobacteria</taxon>
    </lineage>
</organism>